<dbReference type="OrthoDB" id="2195113at2759"/>
<feature type="compositionally biased region" description="Polar residues" evidence="2">
    <location>
        <begin position="1"/>
        <end position="18"/>
    </location>
</feature>
<evidence type="ECO:0000313" key="4">
    <source>
        <dbReference type="Proteomes" id="UP000789342"/>
    </source>
</evidence>
<dbReference type="GO" id="GO:0042175">
    <property type="term" value="C:nuclear outer membrane-endoplasmic reticulum membrane network"/>
    <property type="evidence" value="ECO:0007669"/>
    <property type="project" value="TreeGrafter"/>
</dbReference>
<protein>
    <submittedName>
        <fullName evidence="3">9881_t:CDS:1</fullName>
    </submittedName>
</protein>
<dbReference type="GO" id="GO:0008298">
    <property type="term" value="P:intracellular mRNA localization"/>
    <property type="evidence" value="ECO:0007669"/>
    <property type="project" value="TreeGrafter"/>
</dbReference>
<feature type="compositionally biased region" description="Basic and acidic residues" evidence="2">
    <location>
        <begin position="455"/>
        <end position="496"/>
    </location>
</feature>
<evidence type="ECO:0000313" key="3">
    <source>
        <dbReference type="EMBL" id="CAG8647582.1"/>
    </source>
</evidence>
<evidence type="ECO:0000256" key="1">
    <source>
        <dbReference type="SAM" id="Coils"/>
    </source>
</evidence>
<dbReference type="Proteomes" id="UP000789342">
    <property type="component" value="Unassembled WGS sequence"/>
</dbReference>
<dbReference type="GO" id="GO:1990904">
    <property type="term" value="C:ribonucleoprotein complex"/>
    <property type="evidence" value="ECO:0007669"/>
    <property type="project" value="TreeGrafter"/>
</dbReference>
<gene>
    <name evidence="3" type="ORF">AMORRO_LOCUS9804</name>
</gene>
<organism evidence="3 4">
    <name type="scientific">Acaulospora morrowiae</name>
    <dbReference type="NCBI Taxonomy" id="94023"/>
    <lineage>
        <taxon>Eukaryota</taxon>
        <taxon>Fungi</taxon>
        <taxon>Fungi incertae sedis</taxon>
        <taxon>Mucoromycota</taxon>
        <taxon>Glomeromycotina</taxon>
        <taxon>Glomeromycetes</taxon>
        <taxon>Diversisporales</taxon>
        <taxon>Acaulosporaceae</taxon>
        <taxon>Acaulospora</taxon>
    </lineage>
</organism>
<dbReference type="GO" id="GO:0003729">
    <property type="term" value="F:mRNA binding"/>
    <property type="evidence" value="ECO:0007669"/>
    <property type="project" value="TreeGrafter"/>
</dbReference>
<dbReference type="PANTHER" id="PTHR31027:SF2">
    <property type="entry name" value="LEBERCILIN DOMAIN-CONTAINING PROTEIN"/>
    <property type="match status" value="1"/>
</dbReference>
<feature type="region of interest" description="Disordered" evidence="2">
    <location>
        <begin position="241"/>
        <end position="261"/>
    </location>
</feature>
<sequence>MPSSAVVHSTEIQKTPTKYVSKPDDENYKKQLDEIKNTIDKLQEDLSVVIENIKNTSDNASVSQKREELRSQLDRLRGKQAEIKKDRLKTHEQLKTMNDAILKKKRELKASKDKLQFRTVKEINNQILNLEKQVESGTLKIVDERRIISEITNLKKSKKIVEACETLQNTIDADQRSIDELKKTLDDKDNKDINAEYEKVKMELDSINRDYDNDKEKRNELFEERKKLRDQITYQISTRKAIHEQHNKAKQEYRKKVDEDRRRRFELKQKQQEEYEEQKKSEKAAQKLADASIPAFQDKIIICEKLINYFQTHYGTGKPIQPIILTASVVDDNIRQPDATSNVPEGTILLKKSEREEDYFFGGGKSKKKSKTIKEKKSNKANGIQKIPISIMEELGFLEIAVPLNASEVEKTISELEKSKAYFVENQDQVTKENIAKAMAEISALENKKSNQQNKEVDVDHEESKVEEAQEDTRDVNETEEKLSEAVEKISTENTA</sequence>
<dbReference type="EMBL" id="CAJVPV010010071">
    <property type="protein sequence ID" value="CAG8647582.1"/>
    <property type="molecule type" value="Genomic_DNA"/>
</dbReference>
<keyword evidence="1" id="KW-0175">Coiled coil</keyword>
<dbReference type="PANTHER" id="PTHR31027">
    <property type="entry name" value="NUCLEAR SEGREGATION PROTEIN BFR1"/>
    <property type="match status" value="1"/>
</dbReference>
<dbReference type="GO" id="GO:0005783">
    <property type="term" value="C:endoplasmic reticulum"/>
    <property type="evidence" value="ECO:0007669"/>
    <property type="project" value="TreeGrafter"/>
</dbReference>
<proteinExistence type="predicted"/>
<reference evidence="3" key="1">
    <citation type="submission" date="2021-06" db="EMBL/GenBank/DDBJ databases">
        <authorList>
            <person name="Kallberg Y."/>
            <person name="Tangrot J."/>
            <person name="Rosling A."/>
        </authorList>
    </citation>
    <scope>NUCLEOTIDE SEQUENCE</scope>
    <source>
        <strain evidence="3">CL551</strain>
    </source>
</reference>
<keyword evidence="4" id="KW-1185">Reference proteome</keyword>
<name>A0A9N9DSS3_9GLOM</name>
<comment type="caution">
    <text evidence="3">The sequence shown here is derived from an EMBL/GenBank/DDBJ whole genome shotgun (WGS) entry which is preliminary data.</text>
</comment>
<accession>A0A9N9DSS3</accession>
<feature type="region of interest" description="Disordered" evidence="2">
    <location>
        <begin position="445"/>
        <end position="496"/>
    </location>
</feature>
<feature type="region of interest" description="Disordered" evidence="2">
    <location>
        <begin position="1"/>
        <end position="25"/>
    </location>
</feature>
<feature type="coiled-coil region" evidence="1">
    <location>
        <begin position="25"/>
        <end position="140"/>
    </location>
</feature>
<dbReference type="InterPro" id="IPR039604">
    <property type="entry name" value="Bfr1"/>
</dbReference>
<dbReference type="AlphaFoldDB" id="A0A9N9DSS3"/>
<evidence type="ECO:0000256" key="2">
    <source>
        <dbReference type="SAM" id="MobiDB-lite"/>
    </source>
</evidence>